<evidence type="ECO:0000256" key="1">
    <source>
        <dbReference type="SAM" id="MobiDB-lite"/>
    </source>
</evidence>
<feature type="region of interest" description="Disordered" evidence="1">
    <location>
        <begin position="203"/>
        <end position="223"/>
    </location>
</feature>
<organism evidence="2 3">
    <name type="scientific">Malus domestica</name>
    <name type="common">Apple</name>
    <name type="synonym">Pyrus malus</name>
    <dbReference type="NCBI Taxonomy" id="3750"/>
    <lineage>
        <taxon>Eukaryota</taxon>
        <taxon>Viridiplantae</taxon>
        <taxon>Streptophyta</taxon>
        <taxon>Embryophyta</taxon>
        <taxon>Tracheophyta</taxon>
        <taxon>Spermatophyta</taxon>
        <taxon>Magnoliopsida</taxon>
        <taxon>eudicotyledons</taxon>
        <taxon>Gunneridae</taxon>
        <taxon>Pentapetalae</taxon>
        <taxon>rosids</taxon>
        <taxon>fabids</taxon>
        <taxon>Rosales</taxon>
        <taxon>Rosaceae</taxon>
        <taxon>Amygdaloideae</taxon>
        <taxon>Maleae</taxon>
        <taxon>Malus</taxon>
    </lineage>
</organism>
<evidence type="ECO:0000313" key="2">
    <source>
        <dbReference type="EMBL" id="RXH75718.1"/>
    </source>
</evidence>
<name>A0A498HVU7_MALDO</name>
<dbReference type="Proteomes" id="UP000290289">
    <property type="component" value="Chromosome 15"/>
</dbReference>
<feature type="compositionally biased region" description="Polar residues" evidence="1">
    <location>
        <begin position="210"/>
        <end position="223"/>
    </location>
</feature>
<dbReference type="AlphaFoldDB" id="A0A498HVU7"/>
<reference evidence="2 3" key="1">
    <citation type="submission" date="2018-10" db="EMBL/GenBank/DDBJ databases">
        <title>A high-quality apple genome assembly.</title>
        <authorList>
            <person name="Hu J."/>
        </authorList>
    </citation>
    <scope>NUCLEOTIDE SEQUENCE [LARGE SCALE GENOMIC DNA]</scope>
    <source>
        <strain evidence="3">cv. HFTH1</strain>
        <tissue evidence="2">Young leaf</tissue>
    </source>
</reference>
<accession>A0A498HVU7</accession>
<comment type="caution">
    <text evidence="2">The sequence shown here is derived from an EMBL/GenBank/DDBJ whole genome shotgun (WGS) entry which is preliminary data.</text>
</comment>
<dbReference type="EMBL" id="RDQH01000341">
    <property type="protein sequence ID" value="RXH75718.1"/>
    <property type="molecule type" value="Genomic_DNA"/>
</dbReference>
<protein>
    <submittedName>
        <fullName evidence="2">Uncharacterized protein</fullName>
    </submittedName>
</protein>
<gene>
    <name evidence="2" type="ORF">DVH24_039417</name>
</gene>
<sequence length="223" mass="25403">MIPTKVRKENVTIKLWDLGGEPRFGIMWERYCWCNFLYCCGVPPTLGPGHDMLVIMITCQSQEEKDLICITNKEVCCFMKSYKNSKNINTQIHVVPPVQVSAKTLNSMSQLGHLGSYCYVGHTYICIDTREAGQYELPPTNVPLFFDAAFDVTSNLATKEKVPFEDGKQIWFHCHDHVTTKHVMSMADNNEVQPYRGVRVKNQKRKRSTFSEVANESASNCHG</sequence>
<evidence type="ECO:0000313" key="3">
    <source>
        <dbReference type="Proteomes" id="UP000290289"/>
    </source>
</evidence>
<dbReference type="PANTHER" id="PTHR45732:SF7">
    <property type="entry name" value="ADP-RIBOSYLATION FACTOR-LIKE PROTEIN 8"/>
    <property type="match status" value="1"/>
</dbReference>
<dbReference type="STRING" id="3750.A0A498HVU7"/>
<proteinExistence type="predicted"/>
<keyword evidence="3" id="KW-1185">Reference proteome</keyword>
<dbReference type="PANTHER" id="PTHR45732">
    <property type="entry name" value="ADP-RIBOSYLATION FACTOR-LIKE PROTEIN 8"/>
    <property type="match status" value="1"/>
</dbReference>